<name>A0A504YRE1_FASGI</name>
<reference evidence="1 2" key="1">
    <citation type="submission" date="2019-04" db="EMBL/GenBank/DDBJ databases">
        <title>Annotation for the trematode Fasciola gigantica.</title>
        <authorList>
            <person name="Choi Y.-J."/>
        </authorList>
    </citation>
    <scope>NUCLEOTIDE SEQUENCE [LARGE SCALE GENOMIC DNA]</scope>
    <source>
        <strain evidence="1">Uganda_cow_1</strain>
    </source>
</reference>
<dbReference type="AlphaFoldDB" id="A0A504YRE1"/>
<dbReference type="Proteomes" id="UP000316759">
    <property type="component" value="Unassembled WGS sequence"/>
</dbReference>
<protein>
    <submittedName>
        <fullName evidence="1">Uncharacterized protein</fullName>
    </submittedName>
</protein>
<evidence type="ECO:0000313" key="2">
    <source>
        <dbReference type="Proteomes" id="UP000316759"/>
    </source>
</evidence>
<accession>A0A504YRE1</accession>
<comment type="caution">
    <text evidence="1">The sequence shown here is derived from an EMBL/GenBank/DDBJ whole genome shotgun (WGS) entry which is preliminary data.</text>
</comment>
<gene>
    <name evidence="1" type="ORF">FGIG_11855</name>
</gene>
<dbReference type="EMBL" id="SUNJ01009463">
    <property type="protein sequence ID" value="TPP60418.1"/>
    <property type="molecule type" value="Genomic_DNA"/>
</dbReference>
<evidence type="ECO:0000313" key="1">
    <source>
        <dbReference type="EMBL" id="TPP60418.1"/>
    </source>
</evidence>
<keyword evidence="2" id="KW-1185">Reference proteome</keyword>
<proteinExistence type="predicted"/>
<organism evidence="1 2">
    <name type="scientific">Fasciola gigantica</name>
    <name type="common">Giant liver fluke</name>
    <dbReference type="NCBI Taxonomy" id="46835"/>
    <lineage>
        <taxon>Eukaryota</taxon>
        <taxon>Metazoa</taxon>
        <taxon>Spiralia</taxon>
        <taxon>Lophotrochozoa</taxon>
        <taxon>Platyhelminthes</taxon>
        <taxon>Trematoda</taxon>
        <taxon>Digenea</taxon>
        <taxon>Plagiorchiida</taxon>
        <taxon>Echinostomata</taxon>
        <taxon>Echinostomatoidea</taxon>
        <taxon>Fasciolidae</taxon>
        <taxon>Fasciola</taxon>
    </lineage>
</organism>
<sequence>MLTARKLEGVCNKPRNLSFHEQALQYCDAHELCFNEGQATNGLGLMYGQCIGKYLKQNRIFSSSWMNVHALHSEMIEAPETSWIYGDTGRSRSQSEMMRHPLNSVKGDLDGHLVAIITEGNRIIRHGTTLAKHSVICQIIALPDGRKSIYTEKFVMAHLRLKDTWIANHSSSVGCFSVHIDITLPTCALK</sequence>